<dbReference type="InterPro" id="IPR019791">
    <property type="entry name" value="Haem_peroxidase_animal"/>
</dbReference>
<evidence type="ECO:0000256" key="5">
    <source>
        <dbReference type="ARBA" id="ARBA00023004"/>
    </source>
</evidence>
<name>A0A941F125_9ACTN</name>
<sequence length="139" mass="16195">MADLLYSFGTLHPGLVTLHNFPKFLQEFERPDGHLQDLAATDILRSRELGVPRYNEFRRLLRLKPAENFAELTDDPAWAEQIERLYDGDIEKVDLMVGLYAEKLPAGFAFSDTAFRIFILMASRRLNSDRFFTEYYTPE</sequence>
<dbReference type="PROSITE" id="PS50292">
    <property type="entry name" value="PEROXIDASE_3"/>
    <property type="match status" value="1"/>
</dbReference>
<gene>
    <name evidence="6" type="ORF">KDL01_41875</name>
</gene>
<dbReference type="PANTHER" id="PTHR11903">
    <property type="entry name" value="PROSTAGLANDIN G/H SYNTHASE"/>
    <property type="match status" value="1"/>
</dbReference>
<evidence type="ECO:0008006" key="8">
    <source>
        <dbReference type="Google" id="ProtNLM"/>
    </source>
</evidence>
<keyword evidence="7" id="KW-1185">Reference proteome</keyword>
<keyword evidence="2" id="KW-0611">Plant defense</keyword>
<feature type="non-terminal residue" evidence="6">
    <location>
        <position position="139"/>
    </location>
</feature>
<dbReference type="GO" id="GO:0006631">
    <property type="term" value="P:fatty acid metabolic process"/>
    <property type="evidence" value="ECO:0007669"/>
    <property type="project" value="UniProtKB-ARBA"/>
</dbReference>
<evidence type="ECO:0000256" key="1">
    <source>
        <dbReference type="ARBA" id="ARBA00022723"/>
    </source>
</evidence>
<keyword evidence="5" id="KW-0408">Iron</keyword>
<dbReference type="AlphaFoldDB" id="A0A941F125"/>
<dbReference type="GO" id="GO:0016702">
    <property type="term" value="F:oxidoreductase activity, acting on single donors with incorporation of molecular oxygen, incorporation of two atoms of oxygen"/>
    <property type="evidence" value="ECO:0007669"/>
    <property type="project" value="TreeGrafter"/>
</dbReference>
<dbReference type="GO" id="GO:0005737">
    <property type="term" value="C:cytoplasm"/>
    <property type="evidence" value="ECO:0007669"/>
    <property type="project" value="TreeGrafter"/>
</dbReference>
<dbReference type="GO" id="GO:0006979">
    <property type="term" value="P:response to oxidative stress"/>
    <property type="evidence" value="ECO:0007669"/>
    <property type="project" value="InterPro"/>
</dbReference>
<dbReference type="Gene3D" id="1.10.640.10">
    <property type="entry name" value="Haem peroxidase domain superfamily, animal type"/>
    <property type="match status" value="1"/>
</dbReference>
<dbReference type="PANTHER" id="PTHR11903:SF11">
    <property type="entry name" value="ALPHA-DIOXYGENASE 1"/>
    <property type="match status" value="1"/>
</dbReference>
<comment type="caution">
    <text evidence="6">The sequence shown here is derived from an EMBL/GenBank/DDBJ whole genome shotgun (WGS) entry which is preliminary data.</text>
</comment>
<dbReference type="GO" id="GO:0004666">
    <property type="term" value="F:prostaglandin-endoperoxide synthase activity"/>
    <property type="evidence" value="ECO:0007669"/>
    <property type="project" value="TreeGrafter"/>
</dbReference>
<dbReference type="EMBL" id="JAGSOG010000713">
    <property type="protein sequence ID" value="MBR7839859.1"/>
    <property type="molecule type" value="Genomic_DNA"/>
</dbReference>
<dbReference type="GO" id="GO:0020037">
    <property type="term" value="F:heme binding"/>
    <property type="evidence" value="ECO:0007669"/>
    <property type="project" value="InterPro"/>
</dbReference>
<protein>
    <recommendedName>
        <fullName evidence="8">Peroxidase</fullName>
    </recommendedName>
</protein>
<keyword evidence="1" id="KW-0479">Metal-binding</keyword>
<dbReference type="GO" id="GO:0004601">
    <property type="term" value="F:peroxidase activity"/>
    <property type="evidence" value="ECO:0007669"/>
    <property type="project" value="InterPro"/>
</dbReference>
<proteinExistence type="predicted"/>
<reference evidence="6" key="1">
    <citation type="submission" date="2021-04" db="EMBL/GenBank/DDBJ databases">
        <title>Genome based classification of Actinospica acidithermotolerans sp. nov., an actinobacterium isolated from an Indonesian hot spring.</title>
        <authorList>
            <person name="Kusuma A.B."/>
            <person name="Putra K.E."/>
            <person name="Nafisah S."/>
            <person name="Loh J."/>
            <person name="Nouioui I."/>
            <person name="Goodfellow M."/>
        </authorList>
    </citation>
    <scope>NUCLEOTIDE SEQUENCE</scope>
    <source>
        <strain evidence="6">CSCA 57</strain>
    </source>
</reference>
<evidence type="ECO:0000256" key="3">
    <source>
        <dbReference type="ARBA" id="ARBA00022964"/>
    </source>
</evidence>
<dbReference type="InterPro" id="IPR037120">
    <property type="entry name" value="Haem_peroxidase_sf_animal"/>
</dbReference>
<dbReference type="Pfam" id="PF03098">
    <property type="entry name" value="An_peroxidase"/>
    <property type="match status" value="1"/>
</dbReference>
<dbReference type="InterPro" id="IPR050783">
    <property type="entry name" value="Oxylipin_biosynth_metab"/>
</dbReference>
<dbReference type="Proteomes" id="UP000675781">
    <property type="component" value="Unassembled WGS sequence"/>
</dbReference>
<keyword evidence="4" id="KW-0560">Oxidoreductase</keyword>
<evidence type="ECO:0000313" key="6">
    <source>
        <dbReference type="EMBL" id="MBR7839859.1"/>
    </source>
</evidence>
<dbReference type="GO" id="GO:0046872">
    <property type="term" value="F:metal ion binding"/>
    <property type="evidence" value="ECO:0007669"/>
    <property type="project" value="UniProtKB-KW"/>
</dbReference>
<evidence type="ECO:0000313" key="7">
    <source>
        <dbReference type="Proteomes" id="UP000675781"/>
    </source>
</evidence>
<accession>A0A941F125</accession>
<evidence type="ECO:0000256" key="2">
    <source>
        <dbReference type="ARBA" id="ARBA00022821"/>
    </source>
</evidence>
<dbReference type="InterPro" id="IPR010255">
    <property type="entry name" value="Haem_peroxidase_sf"/>
</dbReference>
<dbReference type="GO" id="GO:0006952">
    <property type="term" value="P:defense response"/>
    <property type="evidence" value="ECO:0007669"/>
    <property type="project" value="UniProtKB-KW"/>
</dbReference>
<evidence type="ECO:0000256" key="4">
    <source>
        <dbReference type="ARBA" id="ARBA00023002"/>
    </source>
</evidence>
<keyword evidence="3" id="KW-0223">Dioxygenase</keyword>
<dbReference type="SUPFAM" id="SSF48113">
    <property type="entry name" value="Heme-dependent peroxidases"/>
    <property type="match status" value="1"/>
</dbReference>
<organism evidence="6 7">
    <name type="scientific">Actinospica durhamensis</name>
    <dbReference type="NCBI Taxonomy" id="1508375"/>
    <lineage>
        <taxon>Bacteria</taxon>
        <taxon>Bacillati</taxon>
        <taxon>Actinomycetota</taxon>
        <taxon>Actinomycetes</taxon>
        <taxon>Catenulisporales</taxon>
        <taxon>Actinospicaceae</taxon>
        <taxon>Actinospica</taxon>
    </lineage>
</organism>